<dbReference type="VEuPathDB" id="FungiDB:FGRAMPH1_01G00889"/>
<reference evidence="2 3" key="2">
    <citation type="journal article" date="2010" name="Nature">
        <title>Comparative genomics reveals mobile pathogenicity chromosomes in Fusarium.</title>
        <authorList>
            <person name="Ma L.J."/>
            <person name="van der Does H.C."/>
            <person name="Borkovich K.A."/>
            <person name="Coleman J.J."/>
            <person name="Daboussi M.J."/>
            <person name="Di Pietro A."/>
            <person name="Dufresne M."/>
            <person name="Freitag M."/>
            <person name="Grabherr M."/>
            <person name="Henrissat B."/>
            <person name="Houterman P.M."/>
            <person name="Kang S."/>
            <person name="Shim W.B."/>
            <person name="Woloshuk C."/>
            <person name="Xie X."/>
            <person name="Xu J.R."/>
            <person name="Antoniw J."/>
            <person name="Baker S.E."/>
            <person name="Bluhm B.H."/>
            <person name="Breakspear A."/>
            <person name="Brown D.W."/>
            <person name="Butchko R.A."/>
            <person name="Chapman S."/>
            <person name="Coulson R."/>
            <person name="Coutinho P.M."/>
            <person name="Danchin E.G."/>
            <person name="Diener A."/>
            <person name="Gale L.R."/>
            <person name="Gardiner D.M."/>
            <person name="Goff S."/>
            <person name="Hammond-Kosack K.E."/>
            <person name="Hilburn K."/>
            <person name="Hua-Van A."/>
            <person name="Jonkers W."/>
            <person name="Kazan K."/>
            <person name="Kodira C.D."/>
            <person name="Koehrsen M."/>
            <person name="Kumar L."/>
            <person name="Lee Y.H."/>
            <person name="Li L."/>
            <person name="Manners J.M."/>
            <person name="Miranda-Saavedra D."/>
            <person name="Mukherjee M."/>
            <person name="Park G."/>
            <person name="Park J."/>
            <person name="Park S.Y."/>
            <person name="Proctor R.H."/>
            <person name="Regev A."/>
            <person name="Ruiz-Roldan M.C."/>
            <person name="Sain D."/>
            <person name="Sakthikumar S."/>
            <person name="Sykes S."/>
            <person name="Schwartz D.C."/>
            <person name="Turgeon B.G."/>
            <person name="Wapinski I."/>
            <person name="Yoder O."/>
            <person name="Young S."/>
            <person name="Zeng Q."/>
            <person name="Zhou S."/>
            <person name="Galagan J."/>
            <person name="Cuomo C.A."/>
            <person name="Kistler H.C."/>
            <person name="Rep M."/>
        </authorList>
    </citation>
    <scope>GENOME REANNOTATION</scope>
    <source>
        <strain evidence="3">ATCC MYA-4620 / CBS 123657 / FGSC 9075 / NRRL 31084 / PH-1</strain>
        <strain evidence="2">PH-1 / ATCC MYA-4620 / FGSC 9075 / NRRL 31084</strain>
    </source>
</reference>
<evidence type="ECO:0000313" key="3">
    <source>
        <dbReference type="Proteomes" id="UP000070720"/>
    </source>
</evidence>
<organism evidence="1 3">
    <name type="scientific">Gibberella zeae (strain ATCC MYA-4620 / CBS 123657 / FGSC 9075 / NRRL 31084 / PH-1)</name>
    <name type="common">Wheat head blight fungus</name>
    <name type="synonym">Fusarium graminearum</name>
    <dbReference type="NCBI Taxonomy" id="229533"/>
    <lineage>
        <taxon>Eukaryota</taxon>
        <taxon>Fungi</taxon>
        <taxon>Dikarya</taxon>
        <taxon>Ascomycota</taxon>
        <taxon>Pezizomycotina</taxon>
        <taxon>Sordariomycetes</taxon>
        <taxon>Hypocreomycetidae</taxon>
        <taxon>Hypocreales</taxon>
        <taxon>Nectriaceae</taxon>
        <taxon>Fusarium</taxon>
    </lineage>
</organism>
<evidence type="ECO:0000313" key="2">
    <source>
        <dbReference type="EnsemblFungi" id="CEF72247"/>
    </source>
</evidence>
<accession>A0A098D1C6</accession>
<dbReference type="InParanoid" id="A0A098D1C6"/>
<evidence type="ECO:0000313" key="1">
    <source>
        <dbReference type="EMBL" id="CEF72247.1"/>
    </source>
</evidence>
<dbReference type="EMBL" id="HG970332">
    <property type="protein sequence ID" value="CEF72247.1"/>
    <property type="molecule type" value="Genomic_DNA"/>
</dbReference>
<accession>A0A0E0RLX2</accession>
<dbReference type="AlphaFoldDB" id="A0A098D1C6"/>
<proteinExistence type="predicted"/>
<name>A0A098D1C6_GIBZE</name>
<reference evidence="2" key="4">
    <citation type="submission" date="2017-01" db="UniProtKB">
        <authorList>
            <consortium name="EnsemblFungi"/>
        </authorList>
    </citation>
    <scope>IDENTIFICATION</scope>
    <source>
        <strain evidence="2">PH-1 / ATCC MYA-4620 / FGSC 9075 / NRRL 31084</strain>
    </source>
</reference>
<dbReference type="EnsemblFungi" id="CEF72247">
    <property type="protein sequence ID" value="CEF72247"/>
    <property type="gene ID" value="FGRRES_15063"/>
</dbReference>
<reference evidence="2 3" key="1">
    <citation type="journal article" date="2007" name="Science">
        <title>The Fusarium graminearum genome reveals a link between localized polymorphism and pathogen specialization.</title>
        <authorList>
            <person name="Cuomo C.A."/>
            <person name="Gueldener U."/>
            <person name="Xu J.-R."/>
            <person name="Trail F."/>
            <person name="Turgeon B.G."/>
            <person name="Di Pietro A."/>
            <person name="Walton J.D."/>
            <person name="Ma L.-J."/>
            <person name="Baker S.E."/>
            <person name="Rep M."/>
            <person name="Adam G."/>
            <person name="Antoniw J."/>
            <person name="Baldwin T."/>
            <person name="Calvo S.E."/>
            <person name="Chang Y.-L."/>
            <person name="DeCaprio D."/>
            <person name="Gale L.R."/>
            <person name="Gnerre S."/>
            <person name="Goswami R.S."/>
            <person name="Hammond-Kosack K."/>
            <person name="Harris L.J."/>
            <person name="Hilburn K."/>
            <person name="Kennell J.C."/>
            <person name="Kroken S."/>
            <person name="Magnuson J.K."/>
            <person name="Mannhaupt G."/>
            <person name="Mauceli E.W."/>
            <person name="Mewes H.-W."/>
            <person name="Mitterbauer R."/>
            <person name="Muehlbauer G."/>
            <person name="Muensterkoetter M."/>
            <person name="Nelson D."/>
            <person name="O'Donnell K."/>
            <person name="Ouellet T."/>
            <person name="Qi W."/>
            <person name="Quesneville H."/>
            <person name="Roncero M.I.G."/>
            <person name="Seong K.-Y."/>
            <person name="Tetko I.V."/>
            <person name="Urban M."/>
            <person name="Waalwijk C."/>
            <person name="Ward T.J."/>
            <person name="Yao J."/>
            <person name="Birren B.W."/>
            <person name="Kistler H.C."/>
        </authorList>
    </citation>
    <scope>NUCLEOTIDE SEQUENCE [LARGE SCALE GENOMIC DNA]</scope>
    <source>
        <strain evidence="3">ATCC MYA-4620 / CBS 123657 / FGSC 9075 / NRRL 31084 / PH-1</strain>
        <strain evidence="2">PH-1 / ATCC MYA-4620 / FGSC 9075 / NRRL 31084</strain>
    </source>
</reference>
<protein>
    <submittedName>
        <fullName evidence="1">Chromosome 1, complete genome</fullName>
    </submittedName>
</protein>
<keyword evidence="3" id="KW-1185">Reference proteome</keyword>
<sequence length="68" mass="7283">MGFLAKAGLSGRLKVAGYEHMAIPCWQDIAPVEPISGDTVSIWSSSGDSATIDLVLTASEKLLCMTWR</sequence>
<dbReference type="Proteomes" id="UP000070720">
    <property type="component" value="Chromosome 1"/>
</dbReference>
<gene>
    <name evidence="1" type="ORF">FGRAMPH1_01T00889</name>
</gene>
<reference evidence="1 3" key="3">
    <citation type="journal article" date="2015" name="BMC Genomics">
        <title>The completed genome sequence of the pathogenic ascomycete fungus Fusarium graminearum.</title>
        <authorList>
            <person name="King R."/>
            <person name="Urban M."/>
            <person name="Hammond-Kosack M.C."/>
            <person name="Hassani-Pak K."/>
            <person name="Hammond-Kosack K.E."/>
        </authorList>
    </citation>
    <scope>NUCLEOTIDE SEQUENCE [LARGE SCALE GENOMIC DNA]</scope>
    <source>
        <strain evidence="3">ATCC MYA-4620 / CBS 123657 / FGSC 9075 / NRRL 31084 / PH-1</strain>
        <strain evidence="1">PH-1</strain>
    </source>
</reference>